<organism evidence="9 10">
    <name type="scientific">Nakamurella multipartita (strain ATCC 700099 / DSM 44233 / CIP 104796 / JCM 9543 / NBRC 105858 / Y-104)</name>
    <name type="common">Microsphaera multipartita</name>
    <dbReference type="NCBI Taxonomy" id="479431"/>
    <lineage>
        <taxon>Bacteria</taxon>
        <taxon>Bacillati</taxon>
        <taxon>Actinomycetota</taxon>
        <taxon>Actinomycetes</taxon>
        <taxon>Nakamurellales</taxon>
        <taxon>Nakamurellaceae</taxon>
        <taxon>Nakamurella</taxon>
    </lineage>
</organism>
<dbReference type="FunFam" id="3.20.20.70:FF:000029">
    <property type="entry name" value="L-lactate dehydrogenase"/>
    <property type="match status" value="1"/>
</dbReference>
<keyword evidence="4" id="KW-0560">Oxidoreductase</keyword>
<comment type="similarity">
    <text evidence="5">Belongs to the FMN-dependent alpha-hydroxy acid dehydrogenase family.</text>
</comment>
<dbReference type="InterPro" id="IPR008259">
    <property type="entry name" value="FMN_hydac_DH_AS"/>
</dbReference>
<protein>
    <submittedName>
        <fullName evidence="9">FMN-dependent alpha-hydroxy acid dehydrogenase</fullName>
    </submittedName>
</protein>
<dbReference type="InterPro" id="IPR013785">
    <property type="entry name" value="Aldolase_TIM"/>
</dbReference>
<dbReference type="Pfam" id="PF01070">
    <property type="entry name" value="FMN_dh"/>
    <property type="match status" value="1"/>
</dbReference>
<sequence>MLAVLEEQAEKARSVLTPEVFDYYDAGSGDQLTRAESGAAWADYRFRPFPLRDVSAVDTASTALGVPVATPIAIAPSAFQRLAHPDGERATAAAAGQAGSLFVLSTRASLPIAEVAAAATGPWWFQVYVMRDRELTRRVVADAVTAGARALVLTGDTPYVGRKRQVRGTRIPLPDDHFLVNIAPHLAPGVDGRAAAAQDPSIGLETIDWLRREFGLPVLVKGVLRGDAADECLRAGAAGVIVSNHGGRQLDRAVPSAHALGDVVDAVAGRAPVYVDGGISCGLDVLTALALGAHGVLIGRPVLWALAAGGCQAVADTLSAMTDDLRHAMALTGVAGLDQINRSLLHH</sequence>
<evidence type="ECO:0000256" key="5">
    <source>
        <dbReference type="ARBA" id="ARBA00024042"/>
    </source>
</evidence>
<dbReference type="GO" id="GO:0010181">
    <property type="term" value="F:FMN binding"/>
    <property type="evidence" value="ECO:0007669"/>
    <property type="project" value="InterPro"/>
</dbReference>
<dbReference type="GO" id="GO:0016614">
    <property type="term" value="F:oxidoreductase activity, acting on CH-OH group of donors"/>
    <property type="evidence" value="ECO:0007669"/>
    <property type="project" value="UniProtKB-ARBA"/>
</dbReference>
<dbReference type="HOGENOM" id="CLU_020639_6_1_11"/>
<feature type="binding site" evidence="7">
    <location>
        <position position="128"/>
    </location>
    <ligand>
        <name>glyoxylate</name>
        <dbReference type="ChEBI" id="CHEBI:36655"/>
    </ligand>
</feature>
<dbReference type="SUPFAM" id="SSF51395">
    <property type="entry name" value="FMN-linked oxidoreductases"/>
    <property type="match status" value="1"/>
</dbReference>
<feature type="binding site" evidence="7">
    <location>
        <position position="243"/>
    </location>
    <ligand>
        <name>FMN</name>
        <dbReference type="ChEBI" id="CHEBI:58210"/>
    </ligand>
</feature>
<feature type="binding site" evidence="7">
    <location>
        <begin position="76"/>
        <end position="78"/>
    </location>
    <ligand>
        <name>FMN</name>
        <dbReference type="ChEBI" id="CHEBI:58210"/>
    </ligand>
</feature>
<dbReference type="InterPro" id="IPR000262">
    <property type="entry name" value="FMN-dep_DH"/>
</dbReference>
<feature type="binding site" evidence="7">
    <location>
        <position position="245"/>
    </location>
    <ligand>
        <name>glyoxylate</name>
        <dbReference type="ChEBI" id="CHEBI:36655"/>
    </ligand>
</feature>
<dbReference type="PIRSF" id="PIRSF000138">
    <property type="entry name" value="Al-hdrx_acd_dh"/>
    <property type="match status" value="1"/>
</dbReference>
<proteinExistence type="inferred from homology"/>
<dbReference type="Gene3D" id="3.20.20.70">
    <property type="entry name" value="Aldolase class I"/>
    <property type="match status" value="1"/>
</dbReference>
<name>C8XCR7_NAKMY</name>
<dbReference type="PROSITE" id="PS00557">
    <property type="entry name" value="FMN_HYDROXY_ACID_DH_1"/>
    <property type="match status" value="1"/>
</dbReference>
<feature type="binding site" evidence="7">
    <location>
        <position position="105"/>
    </location>
    <ligand>
        <name>FMN</name>
        <dbReference type="ChEBI" id="CHEBI:58210"/>
    </ligand>
</feature>
<feature type="binding site" evidence="7">
    <location>
        <position position="154"/>
    </location>
    <ligand>
        <name>FMN</name>
        <dbReference type="ChEBI" id="CHEBI:58210"/>
    </ligand>
</feature>
<feature type="active site" description="Proton acceptor" evidence="6">
    <location>
        <position position="245"/>
    </location>
</feature>
<evidence type="ECO:0000256" key="7">
    <source>
        <dbReference type="PIRSR" id="PIRSR000138-2"/>
    </source>
</evidence>
<dbReference type="AlphaFoldDB" id="C8XCR7"/>
<dbReference type="RefSeq" id="WP_015748388.1">
    <property type="nucleotide sequence ID" value="NC_013235.1"/>
</dbReference>
<feature type="binding site" evidence="7">
    <location>
        <position position="221"/>
    </location>
    <ligand>
        <name>FMN</name>
        <dbReference type="ChEBI" id="CHEBI:58210"/>
    </ligand>
</feature>
<dbReference type="InterPro" id="IPR037396">
    <property type="entry name" value="FMN_HAD"/>
</dbReference>
<evidence type="ECO:0000256" key="1">
    <source>
        <dbReference type="ARBA" id="ARBA00001917"/>
    </source>
</evidence>
<dbReference type="STRING" id="479431.Namu_3188"/>
<reference evidence="9 10" key="2">
    <citation type="journal article" date="2010" name="Stand. Genomic Sci.">
        <title>Complete genome sequence of Nakamurella multipartita type strain (Y-104).</title>
        <authorList>
            <person name="Tice H."/>
            <person name="Mayilraj S."/>
            <person name="Sims D."/>
            <person name="Lapidus A."/>
            <person name="Nolan M."/>
            <person name="Lucas S."/>
            <person name="Glavina Del Rio T."/>
            <person name="Copeland A."/>
            <person name="Cheng J.F."/>
            <person name="Meincke L."/>
            <person name="Bruce D."/>
            <person name="Goodwin L."/>
            <person name="Pitluck S."/>
            <person name="Ivanova N."/>
            <person name="Mavromatis K."/>
            <person name="Ovchinnikova G."/>
            <person name="Pati A."/>
            <person name="Chen A."/>
            <person name="Palaniappan K."/>
            <person name="Land M."/>
            <person name="Hauser L."/>
            <person name="Chang Y.J."/>
            <person name="Jeffries C.D."/>
            <person name="Detter J.C."/>
            <person name="Brettin T."/>
            <person name="Rohde M."/>
            <person name="Goker M."/>
            <person name="Bristow J."/>
            <person name="Eisen J.A."/>
            <person name="Markowitz V."/>
            <person name="Hugenholtz P."/>
            <person name="Kyrpides N.C."/>
            <person name="Klenk H.P."/>
            <person name="Chen F."/>
        </authorList>
    </citation>
    <scope>NUCLEOTIDE SEQUENCE [LARGE SCALE GENOMIC DNA]</scope>
    <source>
        <strain evidence="10">ATCC 700099 / DSM 44233 / CIP 104796 / JCM 9543 / NBRC 105858 / Y-104</strain>
    </source>
</reference>
<dbReference type="OrthoDB" id="9770452at2"/>
<evidence type="ECO:0000256" key="6">
    <source>
        <dbReference type="PIRSR" id="PIRSR000138-1"/>
    </source>
</evidence>
<dbReference type="KEGG" id="nml:Namu_3188"/>
<reference evidence="10" key="1">
    <citation type="submission" date="2009-09" db="EMBL/GenBank/DDBJ databases">
        <title>The complete genome of Nakamurella multipartita DSM 44233.</title>
        <authorList>
            <consortium name="US DOE Joint Genome Institute (JGI-PGF)"/>
            <person name="Lucas S."/>
            <person name="Copeland A."/>
            <person name="Lapidus A."/>
            <person name="Glavina del Rio T."/>
            <person name="Dalin E."/>
            <person name="Tice H."/>
            <person name="Bruce D."/>
            <person name="Goodwin L."/>
            <person name="Pitluck S."/>
            <person name="Kyrpides N."/>
            <person name="Mavromatis K."/>
            <person name="Ivanova N."/>
            <person name="Ovchinnikova G."/>
            <person name="Sims D."/>
            <person name="Meincke L."/>
            <person name="Brettin T."/>
            <person name="Detter J.C."/>
            <person name="Han C."/>
            <person name="Larimer F."/>
            <person name="Land M."/>
            <person name="Hauser L."/>
            <person name="Markowitz V."/>
            <person name="Cheng J.-F."/>
            <person name="Hugenholtz P."/>
            <person name="Woyke T."/>
            <person name="Wu D."/>
            <person name="Klenk H.-P."/>
            <person name="Eisen J.A."/>
        </authorList>
    </citation>
    <scope>NUCLEOTIDE SEQUENCE [LARGE SCALE GENOMIC DNA]</scope>
    <source>
        <strain evidence="10">ATCC 700099 / DSM 44233 / CIP 104796 / JCM 9543 / NBRC 105858 / Y-104</strain>
    </source>
</reference>
<dbReference type="Proteomes" id="UP000002218">
    <property type="component" value="Chromosome"/>
</dbReference>
<evidence type="ECO:0000259" key="8">
    <source>
        <dbReference type="PROSITE" id="PS51349"/>
    </source>
</evidence>
<keyword evidence="10" id="KW-1185">Reference proteome</keyword>
<dbReference type="InterPro" id="IPR012133">
    <property type="entry name" value="Alpha-hydoxy_acid_DH_FMN"/>
</dbReference>
<evidence type="ECO:0000313" key="10">
    <source>
        <dbReference type="Proteomes" id="UP000002218"/>
    </source>
</evidence>
<evidence type="ECO:0000313" key="9">
    <source>
        <dbReference type="EMBL" id="ACV79520.1"/>
    </source>
</evidence>
<feature type="domain" description="FMN hydroxy acid dehydrogenase" evidence="8">
    <location>
        <begin position="1"/>
        <end position="347"/>
    </location>
</feature>
<dbReference type="PANTHER" id="PTHR10578:SF107">
    <property type="entry name" value="2-HYDROXYACID OXIDASE 1"/>
    <property type="match status" value="1"/>
</dbReference>
<feature type="binding site" evidence="7">
    <location>
        <begin position="299"/>
        <end position="300"/>
    </location>
    <ligand>
        <name>FMN</name>
        <dbReference type="ChEBI" id="CHEBI:58210"/>
    </ligand>
</feature>
<comment type="cofactor">
    <cofactor evidence="1">
        <name>FMN</name>
        <dbReference type="ChEBI" id="CHEBI:58210"/>
    </cofactor>
</comment>
<evidence type="ECO:0000256" key="3">
    <source>
        <dbReference type="ARBA" id="ARBA00022643"/>
    </source>
</evidence>
<dbReference type="InParanoid" id="C8XCR7"/>
<accession>C8XCR7</accession>
<gene>
    <name evidence="9" type="ordered locus">Namu_3188</name>
</gene>
<dbReference type="PROSITE" id="PS51349">
    <property type="entry name" value="FMN_HYDROXY_ACID_DH_2"/>
    <property type="match status" value="1"/>
</dbReference>
<dbReference type="eggNOG" id="COG1304">
    <property type="taxonomic scope" value="Bacteria"/>
</dbReference>
<dbReference type="EMBL" id="CP001737">
    <property type="protein sequence ID" value="ACV79520.1"/>
    <property type="molecule type" value="Genomic_DNA"/>
</dbReference>
<dbReference type="PANTHER" id="PTHR10578">
    <property type="entry name" value="S -2-HYDROXY-ACID OXIDASE-RELATED"/>
    <property type="match status" value="1"/>
</dbReference>
<feature type="binding site" evidence="7">
    <location>
        <position position="126"/>
    </location>
    <ligand>
        <name>FMN</name>
        <dbReference type="ChEBI" id="CHEBI:58210"/>
    </ligand>
</feature>
<keyword evidence="2 7" id="KW-0285">Flavoprotein</keyword>
<evidence type="ECO:0000256" key="4">
    <source>
        <dbReference type="ARBA" id="ARBA00023002"/>
    </source>
</evidence>
<keyword evidence="3 7" id="KW-0288">FMN</keyword>
<feature type="binding site" evidence="7">
    <location>
        <position position="248"/>
    </location>
    <ligand>
        <name>glyoxylate</name>
        <dbReference type="ChEBI" id="CHEBI:36655"/>
    </ligand>
</feature>
<evidence type="ECO:0000256" key="2">
    <source>
        <dbReference type="ARBA" id="ARBA00022630"/>
    </source>
</evidence>
<dbReference type="CDD" id="cd02809">
    <property type="entry name" value="alpha_hydroxyacid_oxid_FMN"/>
    <property type="match status" value="1"/>
</dbReference>
<feature type="binding site" evidence="7">
    <location>
        <position position="23"/>
    </location>
    <ligand>
        <name>glyoxylate</name>
        <dbReference type="ChEBI" id="CHEBI:36655"/>
    </ligand>
</feature>